<accession>A0A0F9X9Q6</accession>
<evidence type="ECO:0000313" key="1">
    <source>
        <dbReference type="EMBL" id="KKN88328.1"/>
    </source>
</evidence>
<organism evidence="1">
    <name type="scientific">marine sediment metagenome</name>
    <dbReference type="NCBI Taxonomy" id="412755"/>
    <lineage>
        <taxon>unclassified sequences</taxon>
        <taxon>metagenomes</taxon>
        <taxon>ecological metagenomes</taxon>
    </lineage>
</organism>
<comment type="caution">
    <text evidence="1">The sequence shown here is derived from an EMBL/GenBank/DDBJ whole genome shotgun (WGS) entry which is preliminary data.</text>
</comment>
<protein>
    <submittedName>
        <fullName evidence="1">Uncharacterized protein</fullName>
    </submittedName>
</protein>
<dbReference type="EMBL" id="LAZR01000129">
    <property type="protein sequence ID" value="KKN88328.1"/>
    <property type="molecule type" value="Genomic_DNA"/>
</dbReference>
<name>A0A0F9X9Q6_9ZZZZ</name>
<reference evidence="1" key="1">
    <citation type="journal article" date="2015" name="Nature">
        <title>Complex archaea that bridge the gap between prokaryotes and eukaryotes.</title>
        <authorList>
            <person name="Spang A."/>
            <person name="Saw J.H."/>
            <person name="Jorgensen S.L."/>
            <person name="Zaremba-Niedzwiedzka K."/>
            <person name="Martijn J."/>
            <person name="Lind A.E."/>
            <person name="van Eijk R."/>
            <person name="Schleper C."/>
            <person name="Guy L."/>
            <person name="Ettema T.J."/>
        </authorList>
    </citation>
    <scope>NUCLEOTIDE SEQUENCE</scope>
</reference>
<gene>
    <name evidence="1" type="ORF">LCGC14_0248900</name>
</gene>
<dbReference type="AlphaFoldDB" id="A0A0F9X9Q6"/>
<proteinExistence type="predicted"/>
<sequence length="60" mass="6638">MMTSQAELIEAIQTKSAKELFVLFATLGEESTRPTAEDQIGEVLGRIAAAIVEERFLRNI</sequence>